<keyword evidence="1" id="KW-0805">Transcription regulation</keyword>
<dbReference type="PROSITE" id="PS51077">
    <property type="entry name" value="HTH_ICLR"/>
    <property type="match status" value="1"/>
</dbReference>
<evidence type="ECO:0000313" key="7">
    <source>
        <dbReference type="EMBL" id="MBB5514130.1"/>
    </source>
</evidence>
<dbReference type="Gene3D" id="3.30.450.40">
    <property type="match status" value="1"/>
</dbReference>
<dbReference type="SUPFAM" id="SSF46785">
    <property type="entry name" value="Winged helix' DNA-binding domain"/>
    <property type="match status" value="1"/>
</dbReference>
<dbReference type="AlphaFoldDB" id="A0A840WSE7"/>
<dbReference type="RefSeq" id="WP_184007423.1">
    <property type="nucleotide sequence ID" value="NZ_JACIJS010000001.1"/>
</dbReference>
<sequence>MAHAPNRKRGRPRSAEADTAAPIQALDRGLMVLAALAREETATLTELSLSVGLPPSTAHRILITLQRHGYVELDEATQTWMIGVESFRIGSSFLLRTNVVEAARNAMRHLMEATGETANLAIGDSGDVVFVSQVETHNPIRAFFRPGTRGPMHSSGIGKALLAEMPRAEVEKIFQRKGLPEFTAKTITAPGALFANLEETHARGWALDDEERYLGMRCVAAPIFNAHGEAIAGISVSGPTVRFPDRVVAEFGPRVRQAAAEVTRLIGGVGA</sequence>
<dbReference type="Pfam" id="PF09339">
    <property type="entry name" value="HTH_IclR"/>
    <property type="match status" value="1"/>
</dbReference>
<dbReference type="Proteomes" id="UP000553766">
    <property type="component" value="Unassembled WGS sequence"/>
</dbReference>
<protein>
    <submittedName>
        <fullName evidence="7">IclR family acetate operon transcriptional repressor</fullName>
    </submittedName>
</protein>
<evidence type="ECO:0000259" key="5">
    <source>
        <dbReference type="PROSITE" id="PS51077"/>
    </source>
</evidence>
<dbReference type="SMART" id="SM00346">
    <property type="entry name" value="HTH_ICLR"/>
    <property type="match status" value="1"/>
</dbReference>
<dbReference type="SUPFAM" id="SSF55781">
    <property type="entry name" value="GAF domain-like"/>
    <property type="match status" value="1"/>
</dbReference>
<keyword evidence="8" id="KW-1185">Reference proteome</keyword>
<dbReference type="EMBL" id="JACIJS010000001">
    <property type="protein sequence ID" value="MBB5514130.1"/>
    <property type="molecule type" value="Genomic_DNA"/>
</dbReference>
<comment type="caution">
    <text evidence="7">The sequence shown here is derived from an EMBL/GenBank/DDBJ whole genome shotgun (WGS) entry which is preliminary data.</text>
</comment>
<evidence type="ECO:0000259" key="6">
    <source>
        <dbReference type="PROSITE" id="PS51078"/>
    </source>
</evidence>
<dbReference type="PANTHER" id="PTHR30136">
    <property type="entry name" value="HELIX-TURN-HELIX TRANSCRIPTIONAL REGULATOR, ICLR FAMILY"/>
    <property type="match status" value="1"/>
</dbReference>
<dbReference type="InterPro" id="IPR054844">
    <property type="entry name" value="TransRegBhcR"/>
</dbReference>
<dbReference type="InterPro" id="IPR036390">
    <property type="entry name" value="WH_DNA-bd_sf"/>
</dbReference>
<name>A0A840WSE7_9RHOB</name>
<feature type="compositionally biased region" description="Basic residues" evidence="4">
    <location>
        <begin position="1"/>
        <end position="12"/>
    </location>
</feature>
<dbReference type="PROSITE" id="PS51078">
    <property type="entry name" value="ICLR_ED"/>
    <property type="match status" value="1"/>
</dbReference>
<feature type="domain" description="IclR-ED" evidence="6">
    <location>
        <begin position="85"/>
        <end position="268"/>
    </location>
</feature>
<dbReference type="Pfam" id="PF01614">
    <property type="entry name" value="IclR_C"/>
    <property type="match status" value="1"/>
</dbReference>
<dbReference type="InterPro" id="IPR014757">
    <property type="entry name" value="Tscrpt_reg_IclR_C"/>
</dbReference>
<proteinExistence type="predicted"/>
<organism evidence="7 8">
    <name type="scientific">Rubricella aquisinus</name>
    <dbReference type="NCBI Taxonomy" id="2028108"/>
    <lineage>
        <taxon>Bacteria</taxon>
        <taxon>Pseudomonadati</taxon>
        <taxon>Pseudomonadota</taxon>
        <taxon>Alphaproteobacteria</taxon>
        <taxon>Rhodobacterales</taxon>
        <taxon>Paracoccaceae</taxon>
        <taxon>Rubricella</taxon>
    </lineage>
</organism>
<dbReference type="PANTHER" id="PTHR30136:SF24">
    <property type="entry name" value="HTH-TYPE TRANSCRIPTIONAL REPRESSOR ALLR"/>
    <property type="match status" value="1"/>
</dbReference>
<dbReference type="GO" id="GO:0003677">
    <property type="term" value="F:DNA binding"/>
    <property type="evidence" value="ECO:0007669"/>
    <property type="project" value="UniProtKB-KW"/>
</dbReference>
<dbReference type="InterPro" id="IPR029016">
    <property type="entry name" value="GAF-like_dom_sf"/>
</dbReference>
<dbReference type="InterPro" id="IPR036388">
    <property type="entry name" value="WH-like_DNA-bd_sf"/>
</dbReference>
<dbReference type="GO" id="GO:0003700">
    <property type="term" value="F:DNA-binding transcription factor activity"/>
    <property type="evidence" value="ECO:0007669"/>
    <property type="project" value="TreeGrafter"/>
</dbReference>
<evidence type="ECO:0000256" key="1">
    <source>
        <dbReference type="ARBA" id="ARBA00023015"/>
    </source>
</evidence>
<dbReference type="InterPro" id="IPR005471">
    <property type="entry name" value="Tscrpt_reg_IclR_N"/>
</dbReference>
<evidence type="ECO:0000256" key="3">
    <source>
        <dbReference type="ARBA" id="ARBA00023163"/>
    </source>
</evidence>
<accession>A0A840WSE7</accession>
<keyword evidence="3" id="KW-0804">Transcription</keyword>
<evidence type="ECO:0000313" key="8">
    <source>
        <dbReference type="Proteomes" id="UP000553766"/>
    </source>
</evidence>
<feature type="domain" description="HTH iclR-type" evidence="5">
    <location>
        <begin position="23"/>
        <end position="84"/>
    </location>
</feature>
<evidence type="ECO:0000256" key="2">
    <source>
        <dbReference type="ARBA" id="ARBA00023125"/>
    </source>
</evidence>
<dbReference type="Gene3D" id="1.10.10.10">
    <property type="entry name" value="Winged helix-like DNA-binding domain superfamily/Winged helix DNA-binding domain"/>
    <property type="match status" value="1"/>
</dbReference>
<keyword evidence="2" id="KW-0238">DNA-binding</keyword>
<dbReference type="GO" id="GO:0045892">
    <property type="term" value="P:negative regulation of DNA-templated transcription"/>
    <property type="evidence" value="ECO:0007669"/>
    <property type="project" value="TreeGrafter"/>
</dbReference>
<feature type="region of interest" description="Disordered" evidence="4">
    <location>
        <begin position="1"/>
        <end position="20"/>
    </location>
</feature>
<dbReference type="NCBIfam" id="NF045644">
    <property type="entry name" value="TransRegBhcR"/>
    <property type="match status" value="1"/>
</dbReference>
<reference evidence="7 8" key="1">
    <citation type="submission" date="2020-08" db="EMBL/GenBank/DDBJ databases">
        <title>Genomic Encyclopedia of Type Strains, Phase IV (KMG-IV): sequencing the most valuable type-strain genomes for metagenomic binning, comparative biology and taxonomic classification.</title>
        <authorList>
            <person name="Goeker M."/>
        </authorList>
    </citation>
    <scope>NUCLEOTIDE SEQUENCE [LARGE SCALE GENOMIC DNA]</scope>
    <source>
        <strain evidence="7 8">DSM 103377</strain>
    </source>
</reference>
<dbReference type="FunFam" id="1.10.10.10:FF:000056">
    <property type="entry name" value="IclR family transcriptional regulator"/>
    <property type="match status" value="1"/>
</dbReference>
<evidence type="ECO:0000256" key="4">
    <source>
        <dbReference type="SAM" id="MobiDB-lite"/>
    </source>
</evidence>
<dbReference type="InterPro" id="IPR050707">
    <property type="entry name" value="HTH_MetabolicPath_Reg"/>
</dbReference>
<gene>
    <name evidence="7" type="ORF">FHS89_000128</name>
</gene>